<gene>
    <name evidence="2" type="ORF">GSOID_T00029454001</name>
</gene>
<dbReference type="Proteomes" id="UP000011014">
    <property type="component" value="Unassembled WGS sequence"/>
</dbReference>
<reference evidence="2" key="1">
    <citation type="journal article" date="2010" name="Science">
        <title>Plasticity of animal genome architecture unmasked by rapid evolution of a pelagic tunicate.</title>
        <authorList>
            <person name="Denoeud F."/>
            <person name="Henriet S."/>
            <person name="Mungpakdee S."/>
            <person name="Aury J.M."/>
            <person name="Da Silva C."/>
            <person name="Brinkmann H."/>
            <person name="Mikhaleva J."/>
            <person name="Olsen L.C."/>
            <person name="Jubin C."/>
            <person name="Canestro C."/>
            <person name="Bouquet J.M."/>
            <person name="Danks G."/>
            <person name="Poulain J."/>
            <person name="Campsteijn C."/>
            <person name="Adamski M."/>
            <person name="Cross I."/>
            <person name="Yadetie F."/>
            <person name="Muffato M."/>
            <person name="Louis A."/>
            <person name="Butcher S."/>
            <person name="Tsagkogeorga G."/>
            <person name="Konrad A."/>
            <person name="Singh S."/>
            <person name="Jensen M.F."/>
            <person name="Cong E.H."/>
            <person name="Eikeseth-Otteraa H."/>
            <person name="Noel B."/>
            <person name="Anthouard V."/>
            <person name="Porcel B.M."/>
            <person name="Kachouri-Lafond R."/>
            <person name="Nishino A."/>
            <person name="Ugolini M."/>
            <person name="Chourrout P."/>
            <person name="Nishida H."/>
            <person name="Aasland R."/>
            <person name="Huzurbazar S."/>
            <person name="Westhof E."/>
            <person name="Delsuc F."/>
            <person name="Lehrach H."/>
            <person name="Reinhardt R."/>
            <person name="Weissenbach J."/>
            <person name="Roy S.W."/>
            <person name="Artiguenave F."/>
            <person name="Postlethwait J.H."/>
            <person name="Manak J.R."/>
            <person name="Thompson E.M."/>
            <person name="Jaillon O."/>
            <person name="Du Pasquier L."/>
            <person name="Boudinot P."/>
            <person name="Liberles D.A."/>
            <person name="Volff J.N."/>
            <person name="Philippe H."/>
            <person name="Lenhard B."/>
            <person name="Roest Crollius H."/>
            <person name="Wincker P."/>
            <person name="Chourrout D."/>
        </authorList>
    </citation>
    <scope>NUCLEOTIDE SEQUENCE [LARGE SCALE GENOMIC DNA]</scope>
</reference>
<feature type="compositionally biased region" description="Basic and acidic residues" evidence="1">
    <location>
        <begin position="156"/>
        <end position="168"/>
    </location>
</feature>
<protein>
    <submittedName>
        <fullName evidence="2">Uncharacterized protein</fullName>
    </submittedName>
</protein>
<feature type="compositionally biased region" description="Basic residues" evidence="1">
    <location>
        <begin position="21"/>
        <end position="30"/>
    </location>
</feature>
<evidence type="ECO:0000256" key="1">
    <source>
        <dbReference type="SAM" id="MobiDB-lite"/>
    </source>
</evidence>
<evidence type="ECO:0000313" key="2">
    <source>
        <dbReference type="EMBL" id="CBY36447.1"/>
    </source>
</evidence>
<sequence length="235" mass="25859">MVNLLFCCKPIDSINDEKTRASQRHKRLHQNGRSSIERGSGPIIPRNSRKESVSQQEKYKSLNAISEMGELEAAAAATGIELYAGGSKTRQQKALASIKNHQPDIFADEAQVMEKLESEFESEVRISTIRTSRQMKRGNTGSILSRATTNSSTSLYKKDSESMEKSNKSFDSGENEPPRSSKALDLIFNDILSARAMKETKRTETSKSLQRGSSLASLHSSIPTGSSTTKLLSKA</sequence>
<organism evidence="2">
    <name type="scientific">Oikopleura dioica</name>
    <name type="common">Tunicate</name>
    <dbReference type="NCBI Taxonomy" id="34765"/>
    <lineage>
        <taxon>Eukaryota</taxon>
        <taxon>Metazoa</taxon>
        <taxon>Chordata</taxon>
        <taxon>Tunicata</taxon>
        <taxon>Appendicularia</taxon>
        <taxon>Copelata</taxon>
        <taxon>Oikopleuridae</taxon>
        <taxon>Oikopleura</taxon>
    </lineage>
</organism>
<dbReference type="AlphaFoldDB" id="E4YLT6"/>
<name>E4YLT6_OIKDI</name>
<feature type="compositionally biased region" description="Polar residues" evidence="1">
    <location>
        <begin position="131"/>
        <end position="155"/>
    </location>
</feature>
<feature type="region of interest" description="Disordered" evidence="1">
    <location>
        <begin position="131"/>
        <end position="184"/>
    </location>
</feature>
<dbReference type="EMBL" id="FN654780">
    <property type="protein sequence ID" value="CBY36447.1"/>
    <property type="molecule type" value="Genomic_DNA"/>
</dbReference>
<feature type="region of interest" description="Disordered" evidence="1">
    <location>
        <begin position="198"/>
        <end position="235"/>
    </location>
</feature>
<feature type="region of interest" description="Disordered" evidence="1">
    <location>
        <begin position="18"/>
        <end position="55"/>
    </location>
</feature>
<accession>E4YLT6</accession>
<feature type="compositionally biased region" description="Polar residues" evidence="1">
    <location>
        <begin position="206"/>
        <end position="235"/>
    </location>
</feature>
<proteinExistence type="predicted"/>